<dbReference type="KEGG" id="mlr:MELLADRAFT_65107"/>
<gene>
    <name evidence="2" type="ORF">MELLADRAFT_65107</name>
</gene>
<evidence type="ECO:0000256" key="1">
    <source>
        <dbReference type="SAM" id="MobiDB-lite"/>
    </source>
</evidence>
<sequence length="286" mass="31750">MTEPLKLLPGFLSCVRICRGLSRLLESFPQATISLIWCPSNSGLPGTVLADAAAKAATELPQIIDCPPCTTTFKKKIKDKLVDAANIAPTNQALTRMMGVFDPGGTFKALCKLSCPAATFITQLRAGHCPLNDYLFRFTKADTPNCALCTQRESVEHFLLTCRKFAGIRRDLSKAARANKTPFHQKDLLTTPSAFEALSVFCRMSFRFHRSRYKSIAPPQQIMQSSVPRPKPNRRRPKTAPCRRQTTNRTATRPTPARPPPRLATPPLPDDDESRSHNFFALPSLL</sequence>
<dbReference type="STRING" id="747676.F4RU09"/>
<dbReference type="VEuPathDB" id="FungiDB:MELLADRAFT_65107"/>
<evidence type="ECO:0008006" key="4">
    <source>
        <dbReference type="Google" id="ProtNLM"/>
    </source>
</evidence>
<dbReference type="RefSeq" id="XP_007412557.1">
    <property type="nucleotide sequence ID" value="XM_007412495.1"/>
</dbReference>
<feature type="compositionally biased region" description="Pro residues" evidence="1">
    <location>
        <begin position="256"/>
        <end position="268"/>
    </location>
</feature>
<proteinExistence type="predicted"/>
<dbReference type="InParanoid" id="F4RU09"/>
<name>F4RU09_MELLP</name>
<dbReference type="GeneID" id="18930380"/>
<dbReference type="HOGENOM" id="CLU_973426_0_0_1"/>
<reference evidence="3" key="1">
    <citation type="journal article" date="2011" name="Proc. Natl. Acad. Sci. U.S.A.">
        <title>Obligate biotrophy features unraveled by the genomic analysis of rust fungi.</title>
        <authorList>
            <person name="Duplessis S."/>
            <person name="Cuomo C.A."/>
            <person name="Lin Y.-C."/>
            <person name="Aerts A."/>
            <person name="Tisserant E."/>
            <person name="Veneault-Fourrey C."/>
            <person name="Joly D.L."/>
            <person name="Hacquard S."/>
            <person name="Amselem J."/>
            <person name="Cantarel B.L."/>
            <person name="Chiu R."/>
            <person name="Coutinho P.M."/>
            <person name="Feau N."/>
            <person name="Field M."/>
            <person name="Frey P."/>
            <person name="Gelhaye E."/>
            <person name="Goldberg J."/>
            <person name="Grabherr M.G."/>
            <person name="Kodira C.D."/>
            <person name="Kohler A."/>
            <person name="Kuees U."/>
            <person name="Lindquist E.A."/>
            <person name="Lucas S.M."/>
            <person name="Mago R."/>
            <person name="Mauceli E."/>
            <person name="Morin E."/>
            <person name="Murat C."/>
            <person name="Pangilinan J.L."/>
            <person name="Park R."/>
            <person name="Pearson M."/>
            <person name="Quesneville H."/>
            <person name="Rouhier N."/>
            <person name="Sakthikumar S."/>
            <person name="Salamov A.A."/>
            <person name="Schmutz J."/>
            <person name="Selles B."/>
            <person name="Shapiro H."/>
            <person name="Tanguay P."/>
            <person name="Tuskan G.A."/>
            <person name="Henrissat B."/>
            <person name="Van de Peer Y."/>
            <person name="Rouze P."/>
            <person name="Ellis J.G."/>
            <person name="Dodds P.N."/>
            <person name="Schein J.E."/>
            <person name="Zhong S."/>
            <person name="Hamelin R.C."/>
            <person name="Grigoriev I.V."/>
            <person name="Szabo L.J."/>
            <person name="Martin F."/>
        </authorList>
    </citation>
    <scope>NUCLEOTIDE SEQUENCE [LARGE SCALE GENOMIC DNA]</scope>
    <source>
        <strain evidence="3">98AG31 / pathotype 3-4-7</strain>
    </source>
</reference>
<feature type="compositionally biased region" description="Low complexity" evidence="1">
    <location>
        <begin position="243"/>
        <end position="255"/>
    </location>
</feature>
<protein>
    <recommendedName>
        <fullName evidence="4">Reverse transcriptase zinc-binding domain-containing protein</fullName>
    </recommendedName>
</protein>
<keyword evidence="3" id="KW-1185">Reference proteome</keyword>
<organism evidence="3">
    <name type="scientific">Melampsora larici-populina (strain 98AG31 / pathotype 3-4-7)</name>
    <name type="common">Poplar leaf rust fungus</name>
    <dbReference type="NCBI Taxonomy" id="747676"/>
    <lineage>
        <taxon>Eukaryota</taxon>
        <taxon>Fungi</taxon>
        <taxon>Dikarya</taxon>
        <taxon>Basidiomycota</taxon>
        <taxon>Pucciniomycotina</taxon>
        <taxon>Pucciniomycetes</taxon>
        <taxon>Pucciniales</taxon>
        <taxon>Melampsoraceae</taxon>
        <taxon>Melampsora</taxon>
    </lineage>
</organism>
<dbReference type="AlphaFoldDB" id="F4RU09"/>
<dbReference type="OrthoDB" id="3044497at2759"/>
<dbReference type="eggNOG" id="ENOG502SW0R">
    <property type="taxonomic scope" value="Eukaryota"/>
</dbReference>
<dbReference type="Proteomes" id="UP000001072">
    <property type="component" value="Unassembled WGS sequence"/>
</dbReference>
<evidence type="ECO:0000313" key="2">
    <source>
        <dbReference type="EMBL" id="EGG04096.1"/>
    </source>
</evidence>
<feature type="region of interest" description="Disordered" evidence="1">
    <location>
        <begin position="217"/>
        <end position="277"/>
    </location>
</feature>
<dbReference type="EMBL" id="GL883120">
    <property type="protein sequence ID" value="EGG04096.1"/>
    <property type="molecule type" value="Genomic_DNA"/>
</dbReference>
<accession>F4RU09</accession>
<evidence type="ECO:0000313" key="3">
    <source>
        <dbReference type="Proteomes" id="UP000001072"/>
    </source>
</evidence>